<dbReference type="VEuPathDB" id="FungiDB:sr13375"/>
<keyword evidence="2" id="KW-0732">Signal</keyword>
<gene>
    <name evidence="3" type="ORF">sr13375</name>
</gene>
<dbReference type="EMBL" id="FQ311470">
    <property type="protein sequence ID" value="CBQ72705.1"/>
    <property type="molecule type" value="Genomic_DNA"/>
</dbReference>
<organism evidence="3 4">
    <name type="scientific">Sporisorium reilianum (strain SRZ2)</name>
    <name type="common">Maize head smut fungus</name>
    <dbReference type="NCBI Taxonomy" id="999809"/>
    <lineage>
        <taxon>Eukaryota</taxon>
        <taxon>Fungi</taxon>
        <taxon>Dikarya</taxon>
        <taxon>Basidiomycota</taxon>
        <taxon>Ustilaginomycotina</taxon>
        <taxon>Ustilaginomycetes</taxon>
        <taxon>Ustilaginales</taxon>
        <taxon>Ustilaginaceae</taxon>
        <taxon>Sporisorium</taxon>
    </lineage>
</organism>
<dbReference type="AlphaFoldDB" id="E6ZZM5"/>
<dbReference type="HOGENOM" id="CLU_1107714_0_0_1"/>
<protein>
    <recommendedName>
        <fullName evidence="5">Effector family protein Eff1</fullName>
    </recommendedName>
</protein>
<evidence type="ECO:0000256" key="2">
    <source>
        <dbReference type="SAM" id="SignalP"/>
    </source>
</evidence>
<name>E6ZZM5_SPORE</name>
<proteinExistence type="predicted"/>
<reference evidence="3 4" key="1">
    <citation type="journal article" date="2010" name="Science">
        <title>Pathogenicity determinants in smut fungi revealed by genome comparison.</title>
        <authorList>
            <person name="Schirawski J."/>
            <person name="Mannhaupt G."/>
            <person name="Muench K."/>
            <person name="Brefort T."/>
            <person name="Schipper K."/>
            <person name="Doehlemann G."/>
            <person name="Di Stasio M."/>
            <person name="Roessel N."/>
            <person name="Mendoza-Mendoza A."/>
            <person name="Pester D."/>
            <person name="Mueller O."/>
            <person name="Winterberg B."/>
            <person name="Meyer E."/>
            <person name="Ghareeb H."/>
            <person name="Wollenberg T."/>
            <person name="Muensterkoetter M."/>
            <person name="Wong P."/>
            <person name="Walter M."/>
            <person name="Stukenbrock E."/>
            <person name="Gueldener U."/>
            <person name="Kahmann R."/>
        </authorList>
    </citation>
    <scope>NUCLEOTIDE SEQUENCE [LARGE SCALE GENOMIC DNA]</scope>
    <source>
        <strain evidence="4">SRZ2</strain>
    </source>
</reference>
<keyword evidence="4" id="KW-1185">Reference proteome</keyword>
<feature type="compositionally biased region" description="Basic and acidic residues" evidence="1">
    <location>
        <begin position="86"/>
        <end position="95"/>
    </location>
</feature>
<dbReference type="Proteomes" id="UP000008867">
    <property type="component" value="Chromosome 5"/>
</dbReference>
<sequence length="251" mass="28283">MLARTIVVLACLSLLAQRRAQAAPMFHYSWNHVPGPRLGTREEQRAPSHHFVASHEPLSPEDLAFVNNVLSDSDPPMHPSEGSKVSSEESFAHARQKIPRDLVKSTQGIAHDVSIDKLTKERNRINSQYFKNTIIWLNDEQTMDTVRGQWRERAPFRRPSHQLPSLENFLGSGKRSELYMTQHNIHTTLPADAPLGGHPYLMLWGKTQTRTSKIKLVHIGTGFVEKKNKDAAEAALRKALSELPSLARAHV</sequence>
<evidence type="ECO:0000256" key="1">
    <source>
        <dbReference type="SAM" id="MobiDB-lite"/>
    </source>
</evidence>
<feature type="chain" id="PRO_5003215097" description="Effector family protein Eff1" evidence="2">
    <location>
        <begin position="23"/>
        <end position="251"/>
    </location>
</feature>
<evidence type="ECO:0000313" key="4">
    <source>
        <dbReference type="Proteomes" id="UP000008867"/>
    </source>
</evidence>
<evidence type="ECO:0000313" key="3">
    <source>
        <dbReference type="EMBL" id="CBQ72705.1"/>
    </source>
</evidence>
<feature type="signal peptide" evidence="2">
    <location>
        <begin position="1"/>
        <end position="22"/>
    </location>
</feature>
<evidence type="ECO:0008006" key="5">
    <source>
        <dbReference type="Google" id="ProtNLM"/>
    </source>
</evidence>
<feature type="region of interest" description="Disordered" evidence="1">
    <location>
        <begin position="71"/>
        <end position="95"/>
    </location>
</feature>
<accession>E6ZZM5</accession>